<dbReference type="AlphaFoldDB" id="A0A835JWM8"/>
<organism evidence="1 2">
    <name type="scientific">Salix dunnii</name>
    <dbReference type="NCBI Taxonomy" id="1413687"/>
    <lineage>
        <taxon>Eukaryota</taxon>
        <taxon>Viridiplantae</taxon>
        <taxon>Streptophyta</taxon>
        <taxon>Embryophyta</taxon>
        <taxon>Tracheophyta</taxon>
        <taxon>Spermatophyta</taxon>
        <taxon>Magnoliopsida</taxon>
        <taxon>eudicotyledons</taxon>
        <taxon>Gunneridae</taxon>
        <taxon>Pentapetalae</taxon>
        <taxon>rosids</taxon>
        <taxon>fabids</taxon>
        <taxon>Malpighiales</taxon>
        <taxon>Salicaceae</taxon>
        <taxon>Saliceae</taxon>
        <taxon>Salix</taxon>
    </lineage>
</organism>
<keyword evidence="2" id="KW-1185">Reference proteome</keyword>
<dbReference type="InterPro" id="IPR011989">
    <property type="entry name" value="ARM-like"/>
</dbReference>
<dbReference type="InterPro" id="IPR016024">
    <property type="entry name" value="ARM-type_fold"/>
</dbReference>
<dbReference type="InterPro" id="IPR053059">
    <property type="entry name" value="Inactive_SerThr-Kinase_ABA"/>
</dbReference>
<dbReference type="Gene3D" id="1.25.10.10">
    <property type="entry name" value="Leucine-rich Repeat Variant"/>
    <property type="match status" value="1"/>
</dbReference>
<evidence type="ECO:0000313" key="2">
    <source>
        <dbReference type="Proteomes" id="UP000657918"/>
    </source>
</evidence>
<protein>
    <submittedName>
        <fullName evidence="1">Uncharacterized protein</fullName>
    </submittedName>
</protein>
<gene>
    <name evidence="1" type="ORF">SADUNF_Sadunf07G0074800</name>
</gene>
<proteinExistence type="predicted"/>
<dbReference type="SUPFAM" id="SSF48371">
    <property type="entry name" value="ARM repeat"/>
    <property type="match status" value="1"/>
</dbReference>
<dbReference type="OrthoDB" id="1712838at2759"/>
<reference evidence="1 2" key="1">
    <citation type="submission" date="2020-10" db="EMBL/GenBank/DDBJ databases">
        <title>Plant Genome Project.</title>
        <authorList>
            <person name="Zhang R.-G."/>
        </authorList>
    </citation>
    <scope>NUCLEOTIDE SEQUENCE [LARGE SCALE GENOMIC DNA]</scope>
    <source>
        <strain evidence="1">FAFU-HL-1</strain>
        <tissue evidence="1">Leaf</tissue>
    </source>
</reference>
<evidence type="ECO:0000313" key="1">
    <source>
        <dbReference type="EMBL" id="KAF9678810.1"/>
    </source>
</evidence>
<dbReference type="PANTHER" id="PTHR48003:SF5">
    <property type="entry name" value="OS07G0626500 PROTEIN"/>
    <property type="match status" value="1"/>
</dbReference>
<dbReference type="PANTHER" id="PTHR48003">
    <property type="entry name" value="OS07G0626500 PROTEIN"/>
    <property type="match status" value="1"/>
</dbReference>
<accession>A0A835JWM8</accession>
<name>A0A835JWM8_9ROSI</name>
<dbReference type="EMBL" id="JADGMS010000007">
    <property type="protein sequence ID" value="KAF9678810.1"/>
    <property type="molecule type" value="Genomic_DNA"/>
</dbReference>
<dbReference type="Proteomes" id="UP000657918">
    <property type="component" value="Unassembled WGS sequence"/>
</dbReference>
<sequence>MCDREGRRMDCIDRDIAGGEEPTKAMDDLLAISLRCILPLNERPNIRQVFDDLFALEIFKSLFSDAISGEFIKPFLLDLKSDACAVENIPVQAAMATYHFVENCTSNMLEPYLDEIISKLLRCLQKGKQLLKQWALSALAAIAKSSQNSYALPKIFDDESKRGIQ</sequence>
<comment type="caution">
    <text evidence="1">The sequence shown here is derived from an EMBL/GenBank/DDBJ whole genome shotgun (WGS) entry which is preliminary data.</text>
</comment>